<organism evidence="4 5">
    <name type="scientific">Rhizobium grahamii</name>
    <dbReference type="NCBI Taxonomy" id="1120045"/>
    <lineage>
        <taxon>Bacteria</taxon>
        <taxon>Pseudomonadati</taxon>
        <taxon>Pseudomonadota</taxon>
        <taxon>Alphaproteobacteria</taxon>
        <taxon>Hyphomicrobiales</taxon>
        <taxon>Rhizobiaceae</taxon>
        <taxon>Rhizobium/Agrobacterium group</taxon>
        <taxon>Rhizobium</taxon>
    </lineage>
</organism>
<dbReference type="SFLD" id="SFLDS00019">
    <property type="entry name" value="Glutathione_Transferase_(cytos"/>
    <property type="match status" value="1"/>
</dbReference>
<dbReference type="Pfam" id="PF13410">
    <property type="entry name" value="GST_C_2"/>
    <property type="match status" value="1"/>
</dbReference>
<dbReference type="CDD" id="cd03191">
    <property type="entry name" value="GST_C_Zeta"/>
    <property type="match status" value="1"/>
</dbReference>
<evidence type="ECO:0000256" key="1">
    <source>
        <dbReference type="ARBA" id="ARBA00010007"/>
    </source>
</evidence>
<feature type="domain" description="GST N-terminal" evidence="2">
    <location>
        <begin position="2"/>
        <end position="83"/>
    </location>
</feature>
<dbReference type="Pfam" id="PF13409">
    <property type="entry name" value="GST_N_2"/>
    <property type="match status" value="1"/>
</dbReference>
<dbReference type="InterPro" id="IPR034330">
    <property type="entry name" value="GST_Zeta_C"/>
</dbReference>
<dbReference type="InterPro" id="IPR004045">
    <property type="entry name" value="Glutathione_S-Trfase_N"/>
</dbReference>
<dbReference type="Proteomes" id="UP000254939">
    <property type="component" value="Unassembled WGS sequence"/>
</dbReference>
<keyword evidence="4" id="KW-0413">Isomerase</keyword>
<dbReference type="CDD" id="cd03042">
    <property type="entry name" value="GST_N_Zeta"/>
    <property type="match status" value="1"/>
</dbReference>
<evidence type="ECO:0000313" key="4">
    <source>
        <dbReference type="EMBL" id="RDJ06074.1"/>
    </source>
</evidence>
<dbReference type="EMBL" id="NAAC01000030">
    <property type="protein sequence ID" value="RDJ06074.1"/>
    <property type="molecule type" value="Genomic_DNA"/>
</dbReference>
<dbReference type="InterPro" id="IPR036249">
    <property type="entry name" value="Thioredoxin-like_sf"/>
</dbReference>
<dbReference type="PROSITE" id="PS50405">
    <property type="entry name" value="GST_CTER"/>
    <property type="match status" value="1"/>
</dbReference>
<protein>
    <submittedName>
        <fullName evidence="4">Maleylacetoacetate isomerase</fullName>
    </submittedName>
</protein>
<dbReference type="PROSITE" id="PS50404">
    <property type="entry name" value="GST_NTER"/>
    <property type="match status" value="1"/>
</dbReference>
<dbReference type="SUPFAM" id="SSF47616">
    <property type="entry name" value="GST C-terminal domain-like"/>
    <property type="match status" value="1"/>
</dbReference>
<evidence type="ECO:0000259" key="2">
    <source>
        <dbReference type="PROSITE" id="PS50404"/>
    </source>
</evidence>
<comment type="similarity">
    <text evidence="1">Belongs to the GST superfamily. Zeta family.</text>
</comment>
<dbReference type="OrthoDB" id="509852at2"/>
<dbReference type="Gene3D" id="3.40.30.10">
    <property type="entry name" value="Glutaredoxin"/>
    <property type="match status" value="1"/>
</dbReference>
<dbReference type="InterPro" id="IPR005955">
    <property type="entry name" value="GST_Zeta"/>
</dbReference>
<dbReference type="Gene3D" id="1.20.1050.10">
    <property type="match status" value="1"/>
</dbReference>
<proteinExistence type="inferred from homology"/>
<feature type="domain" description="GST C-terminal" evidence="3">
    <location>
        <begin position="88"/>
        <end position="219"/>
    </location>
</feature>
<accession>A0A370KJ32</accession>
<dbReference type="InterPro" id="IPR040079">
    <property type="entry name" value="Glutathione_S-Trfase"/>
</dbReference>
<dbReference type="InterPro" id="IPR034333">
    <property type="entry name" value="GST_Zeta_N"/>
</dbReference>
<comment type="caution">
    <text evidence="4">The sequence shown here is derived from an EMBL/GenBank/DDBJ whole genome shotgun (WGS) entry which is preliminary data.</text>
</comment>
<dbReference type="PANTHER" id="PTHR42673">
    <property type="entry name" value="MALEYLACETOACETATE ISOMERASE"/>
    <property type="match status" value="1"/>
</dbReference>
<evidence type="ECO:0000313" key="5">
    <source>
        <dbReference type="Proteomes" id="UP000254939"/>
    </source>
</evidence>
<dbReference type="GO" id="GO:0006559">
    <property type="term" value="P:L-phenylalanine catabolic process"/>
    <property type="evidence" value="ECO:0007669"/>
    <property type="project" value="TreeGrafter"/>
</dbReference>
<reference evidence="4 5" key="1">
    <citation type="submission" date="2017-03" db="EMBL/GenBank/DDBJ databases">
        <title>Genome analysis of Rhizobial strains effectives or ineffectives for nitrogen fixation isolated from bean seeds.</title>
        <authorList>
            <person name="Peralta H."/>
            <person name="Aguilar-Vera A."/>
            <person name="Mora Y."/>
            <person name="Vargas-Lagunas C."/>
            <person name="Girard L."/>
            <person name="Mora J."/>
        </authorList>
    </citation>
    <scope>NUCLEOTIDE SEQUENCE [LARGE SCALE GENOMIC DNA]</scope>
    <source>
        <strain evidence="4 5">CCGM3</strain>
    </source>
</reference>
<dbReference type="PANTHER" id="PTHR42673:SF4">
    <property type="entry name" value="MALEYLACETOACETATE ISOMERASE"/>
    <property type="match status" value="1"/>
</dbReference>
<dbReference type="SFLD" id="SFLDG00358">
    <property type="entry name" value="Main_(cytGST)"/>
    <property type="match status" value="1"/>
</dbReference>
<dbReference type="GO" id="GO:0004364">
    <property type="term" value="F:glutathione transferase activity"/>
    <property type="evidence" value="ECO:0007669"/>
    <property type="project" value="TreeGrafter"/>
</dbReference>
<dbReference type="SUPFAM" id="SSF52833">
    <property type="entry name" value="Thioredoxin-like"/>
    <property type="match status" value="1"/>
</dbReference>
<dbReference type="AlphaFoldDB" id="A0A370KJ32"/>
<name>A0A370KJ32_9HYPH</name>
<evidence type="ECO:0000259" key="3">
    <source>
        <dbReference type="PROSITE" id="PS50405"/>
    </source>
</evidence>
<dbReference type="RefSeq" id="WP_016557647.1">
    <property type="nucleotide sequence ID" value="NZ_KZ857266.1"/>
</dbReference>
<dbReference type="InterPro" id="IPR036282">
    <property type="entry name" value="Glutathione-S-Trfase_C_sf"/>
</dbReference>
<dbReference type="GO" id="GO:0006749">
    <property type="term" value="P:glutathione metabolic process"/>
    <property type="evidence" value="ECO:0007669"/>
    <property type="project" value="TreeGrafter"/>
</dbReference>
<dbReference type="NCBIfam" id="TIGR01262">
    <property type="entry name" value="maiA"/>
    <property type="match status" value="1"/>
</dbReference>
<dbReference type="InterPro" id="IPR010987">
    <property type="entry name" value="Glutathione-S-Trfase_C-like"/>
</dbReference>
<gene>
    <name evidence="4" type="ORF">B5K06_23085</name>
</gene>
<sequence length="219" mass="24506">MTEIVLYDYWRSSACYRVRIALELLGLAYRTVPIDLLAFAHKTETYLDFNPQGLVPSLSIDGQTLTQSLSIIEYLAETRPDARLLPDTPEKRQRVRALSYAIAMDVHPICNLHVAAHVVRLTGDEDARGQWMKKFIGNGLRGLDRMLDDPRTGRFCVGDEPTMADLCLVPQVYNARRWGLDISAFPRIEKIAEACSALTPFKAAHPDVARQTASLPPAP</sequence>
<dbReference type="GO" id="GO:0005737">
    <property type="term" value="C:cytoplasm"/>
    <property type="evidence" value="ECO:0007669"/>
    <property type="project" value="InterPro"/>
</dbReference>
<dbReference type="GO" id="GO:0016034">
    <property type="term" value="F:maleylacetoacetate isomerase activity"/>
    <property type="evidence" value="ECO:0007669"/>
    <property type="project" value="TreeGrafter"/>
</dbReference>